<sequence>MNLNALAFTLHWPQTLSTPFHRLPANFTKQGDDLRPRLPLELCEVVIDYCRNDPRTLQTCSLACRAWVGRAQEHIFRRTRLPTSKLHSIHSLLTVNPALATYVQHLNIDFGRADTLADVRDVLKRVCQQMQSVRTLELTGISWHASLELNLLRTVLPTCTTRLELGTIAVAPQAPLPELIASFPLLQSLSLGDNLTSAHSASTWEAAGPNTTRTRAPLRTLSLSLAFSNPAVLHYARWLATGPHALDLRTLSIAFDYSGTRISAPALLGLLLENLCPPLETLELAMARDTDLSIVPFTLEHATRLAHLRLLVKYSGSWTQDSPSAVRNWVVTLLSRLHLQSIRTIHLAIEEPGQEGYLLFDWVDDLVHALLQCDELNSLERITFESVGSCLASSDMASLEKRLDMLRQKTAIEHVLRLWP</sequence>
<evidence type="ECO:0008006" key="3">
    <source>
        <dbReference type="Google" id="ProtNLM"/>
    </source>
</evidence>
<dbReference type="OrthoDB" id="2788229at2759"/>
<evidence type="ECO:0000313" key="1">
    <source>
        <dbReference type="EMBL" id="EPS96523.1"/>
    </source>
</evidence>
<name>S8DZF9_FOMSC</name>
<dbReference type="HOGENOM" id="CLU_036316_4_1_1"/>
<keyword evidence="2" id="KW-1185">Reference proteome</keyword>
<dbReference type="InParanoid" id="S8DZF9"/>
<reference evidence="1 2" key="1">
    <citation type="journal article" date="2012" name="Science">
        <title>The Paleozoic origin of enzymatic lignin decomposition reconstructed from 31 fungal genomes.</title>
        <authorList>
            <person name="Floudas D."/>
            <person name="Binder M."/>
            <person name="Riley R."/>
            <person name="Barry K."/>
            <person name="Blanchette R.A."/>
            <person name="Henrissat B."/>
            <person name="Martinez A.T."/>
            <person name="Otillar R."/>
            <person name="Spatafora J.W."/>
            <person name="Yadav J.S."/>
            <person name="Aerts A."/>
            <person name="Benoit I."/>
            <person name="Boyd A."/>
            <person name="Carlson A."/>
            <person name="Copeland A."/>
            <person name="Coutinho P.M."/>
            <person name="de Vries R.P."/>
            <person name="Ferreira P."/>
            <person name="Findley K."/>
            <person name="Foster B."/>
            <person name="Gaskell J."/>
            <person name="Glotzer D."/>
            <person name="Gorecki P."/>
            <person name="Heitman J."/>
            <person name="Hesse C."/>
            <person name="Hori C."/>
            <person name="Igarashi K."/>
            <person name="Jurgens J.A."/>
            <person name="Kallen N."/>
            <person name="Kersten P."/>
            <person name="Kohler A."/>
            <person name="Kuees U."/>
            <person name="Kumar T.K.A."/>
            <person name="Kuo A."/>
            <person name="LaButti K."/>
            <person name="Larrondo L.F."/>
            <person name="Lindquist E."/>
            <person name="Ling A."/>
            <person name="Lombard V."/>
            <person name="Lucas S."/>
            <person name="Lundell T."/>
            <person name="Martin R."/>
            <person name="McLaughlin D.J."/>
            <person name="Morgenstern I."/>
            <person name="Morin E."/>
            <person name="Murat C."/>
            <person name="Nagy L.G."/>
            <person name="Nolan M."/>
            <person name="Ohm R.A."/>
            <person name="Patyshakuliyeva A."/>
            <person name="Rokas A."/>
            <person name="Ruiz-Duenas F.J."/>
            <person name="Sabat G."/>
            <person name="Salamov A."/>
            <person name="Samejima M."/>
            <person name="Schmutz J."/>
            <person name="Slot J.C."/>
            <person name="St John F."/>
            <person name="Stenlid J."/>
            <person name="Sun H."/>
            <person name="Sun S."/>
            <person name="Syed K."/>
            <person name="Tsang A."/>
            <person name="Wiebenga A."/>
            <person name="Young D."/>
            <person name="Pisabarro A."/>
            <person name="Eastwood D.C."/>
            <person name="Martin F."/>
            <person name="Cullen D."/>
            <person name="Grigoriev I.V."/>
            <person name="Hibbett D.S."/>
        </authorList>
    </citation>
    <scope>NUCLEOTIDE SEQUENCE</scope>
    <source>
        <strain evidence="2">FP-58527</strain>
    </source>
</reference>
<gene>
    <name evidence="1" type="ORF">FOMPIDRAFT_92250</name>
</gene>
<dbReference type="InterPro" id="IPR036047">
    <property type="entry name" value="F-box-like_dom_sf"/>
</dbReference>
<dbReference type="SUPFAM" id="SSF52047">
    <property type="entry name" value="RNI-like"/>
    <property type="match status" value="1"/>
</dbReference>
<proteinExistence type="predicted"/>
<accession>S8DZF9</accession>
<dbReference type="SUPFAM" id="SSF81383">
    <property type="entry name" value="F-box domain"/>
    <property type="match status" value="1"/>
</dbReference>
<dbReference type="EMBL" id="KE504187">
    <property type="protein sequence ID" value="EPS96523.1"/>
    <property type="molecule type" value="Genomic_DNA"/>
</dbReference>
<evidence type="ECO:0000313" key="2">
    <source>
        <dbReference type="Proteomes" id="UP000015241"/>
    </source>
</evidence>
<dbReference type="AlphaFoldDB" id="S8DZF9"/>
<dbReference type="STRING" id="743788.S8DZF9"/>
<dbReference type="Proteomes" id="UP000015241">
    <property type="component" value="Unassembled WGS sequence"/>
</dbReference>
<organism evidence="1 2">
    <name type="scientific">Fomitopsis schrenkii</name>
    <name type="common">Brown rot fungus</name>
    <dbReference type="NCBI Taxonomy" id="2126942"/>
    <lineage>
        <taxon>Eukaryota</taxon>
        <taxon>Fungi</taxon>
        <taxon>Dikarya</taxon>
        <taxon>Basidiomycota</taxon>
        <taxon>Agaricomycotina</taxon>
        <taxon>Agaricomycetes</taxon>
        <taxon>Polyporales</taxon>
        <taxon>Fomitopsis</taxon>
    </lineage>
</organism>
<protein>
    <recommendedName>
        <fullName evidence="3">F-box domain-containing protein</fullName>
    </recommendedName>
</protein>